<feature type="region of interest" description="Disordered" evidence="1">
    <location>
        <begin position="440"/>
        <end position="466"/>
    </location>
</feature>
<dbReference type="InterPro" id="IPR053006">
    <property type="entry name" value="Meiosis_regulatory"/>
</dbReference>
<reference evidence="4" key="2">
    <citation type="submission" date="2020-04" db="EMBL/GenBank/DDBJ databases">
        <authorList>
            <consortium name="NCBI Genome Project"/>
        </authorList>
    </citation>
    <scope>NUCLEOTIDE SEQUENCE</scope>
    <source>
        <strain evidence="4">CBS 342.82</strain>
    </source>
</reference>
<dbReference type="Pfam" id="PF10544">
    <property type="entry name" value="T5orf172"/>
    <property type="match status" value="1"/>
</dbReference>
<dbReference type="Proteomes" id="UP000504637">
    <property type="component" value="Unplaced"/>
</dbReference>
<dbReference type="AlphaFoldDB" id="A0A6J3LWW5"/>
<keyword evidence="3" id="KW-1185">Reference proteome</keyword>
<organism evidence="4">
    <name type="scientific">Dissoconium aciculare CBS 342.82</name>
    <dbReference type="NCBI Taxonomy" id="1314786"/>
    <lineage>
        <taxon>Eukaryota</taxon>
        <taxon>Fungi</taxon>
        <taxon>Dikarya</taxon>
        <taxon>Ascomycota</taxon>
        <taxon>Pezizomycotina</taxon>
        <taxon>Dothideomycetes</taxon>
        <taxon>Dothideomycetidae</taxon>
        <taxon>Mycosphaerellales</taxon>
        <taxon>Dissoconiaceae</taxon>
        <taxon>Dissoconium</taxon>
    </lineage>
</organism>
<dbReference type="GeneID" id="54363304"/>
<dbReference type="OrthoDB" id="3511049at2759"/>
<dbReference type="InterPro" id="IPR018306">
    <property type="entry name" value="Phage_T5_Orf172_DNA-bd"/>
</dbReference>
<feature type="region of interest" description="Disordered" evidence="1">
    <location>
        <begin position="487"/>
        <end position="541"/>
    </location>
</feature>
<reference evidence="4" key="1">
    <citation type="submission" date="2020-01" db="EMBL/GenBank/DDBJ databases">
        <authorList>
            <consortium name="DOE Joint Genome Institute"/>
            <person name="Haridas S."/>
            <person name="Albert R."/>
            <person name="Binder M."/>
            <person name="Bloem J."/>
            <person name="Labutti K."/>
            <person name="Salamov A."/>
            <person name="Andreopoulos B."/>
            <person name="Baker S.E."/>
            <person name="Barry K."/>
            <person name="Bills G."/>
            <person name="Bluhm B.H."/>
            <person name="Cannon C."/>
            <person name="Castanera R."/>
            <person name="Culley D.E."/>
            <person name="Daum C."/>
            <person name="Ezra D."/>
            <person name="Gonzalez J.B."/>
            <person name="Henrissat B."/>
            <person name="Kuo A."/>
            <person name="Liang C."/>
            <person name="Lipzen A."/>
            <person name="Lutzoni F."/>
            <person name="Magnuson J."/>
            <person name="Mondo S."/>
            <person name="Nolan M."/>
            <person name="Ohm R."/>
            <person name="Pangilinan J."/>
            <person name="Park H.-J."/>
            <person name="Ramirez L."/>
            <person name="Alfaro M."/>
            <person name="Sun H."/>
            <person name="Tritt A."/>
            <person name="Yoshinaga Y."/>
            <person name="Zwiers L.-H."/>
            <person name="Turgeon B.G."/>
            <person name="Goodwin S.B."/>
            <person name="Spatafora J.W."/>
            <person name="Crous P.W."/>
            <person name="Grigoriev I.V."/>
        </authorList>
    </citation>
    <scope>NUCLEOTIDE SEQUENCE</scope>
    <source>
        <strain evidence="4">CBS 342.82</strain>
    </source>
</reference>
<gene>
    <name evidence="4" type="ORF">K489DRAFT_383032</name>
</gene>
<evidence type="ECO:0000256" key="1">
    <source>
        <dbReference type="SAM" id="MobiDB-lite"/>
    </source>
</evidence>
<sequence length="695" mass="77839">MTLHRYNAAQYTITFEDDDCQCIAPRVDGTRCRSTHSRADMQEMRSWMKRAEPSGYEQAAFALKNVVWFRACDFAHRKFLNYFTVWQDVADEYLKRFMDVYDNSGILTPPLTPPNRLSARLEHREAGPVSQNRYETRSTGLQLRPPTFTRYPKDRNFTIKEALAKIIQKDKEPMGVVYIFTWPSHPGYVKIGFSGKSVQSRFDRWSRCHDGLQKLRDKRVTFPAIVEALIHRELWQYRREIVCCQSCHIGHNEWFQISADTAINTMEAWVATFEREMLYNNGDQVLQRWLAANLMENTNDYSIAYVTSVLDEEERRRAEQARRKQQAEFAEQLRVPQEEPRQLNIALKAERQAEQTRQAELAEQDRQAQLAQQAQQAKLAEQACQTQSAEQNRQTEITEQTRLAQLAEQSRLARVVVGGSEQARVSEEDRMLSKIQQAQSLEHAAQQAATKPRVSDIEEPVRANSSDQAHVVVPDALQPIAIVRQSTTSTADVASRDEVISPSEPISVRPTDLPAAQRENTGLPTPASSPQRQPEAVKSDDFASRFSSLVVADASRQLALPHPSKLPKATEDESEEQTTSGKAISTAPSPSAEKITPATPVKLKVSLPPTPPETPLYRKSAPEGNGSGPEALAVHQGEPSRPTTPVPPLPKADKDPFAGSTMNQLAKTAATTTTTTTTTAQASEFVLAVPSVVVP</sequence>
<evidence type="ECO:0000313" key="4">
    <source>
        <dbReference type="RefSeq" id="XP_033457282.1"/>
    </source>
</evidence>
<dbReference type="PANTHER" id="PTHR28094">
    <property type="entry name" value="MEIOTICALLY UP-REGULATED GENE 113 PROTEIN"/>
    <property type="match status" value="1"/>
</dbReference>
<proteinExistence type="predicted"/>
<feature type="region of interest" description="Disordered" evidence="1">
    <location>
        <begin position="558"/>
        <end position="680"/>
    </location>
</feature>
<feature type="domain" description="Bacteriophage T5 Orf172 DNA-binding" evidence="2">
    <location>
        <begin position="183"/>
        <end position="269"/>
    </location>
</feature>
<dbReference type="PANTHER" id="PTHR28094:SF1">
    <property type="entry name" value="MEIOTICALLY UP-REGULATED GENE 113 PROTEIN"/>
    <property type="match status" value="1"/>
</dbReference>
<dbReference type="RefSeq" id="XP_033457282.1">
    <property type="nucleotide sequence ID" value="XM_033605504.1"/>
</dbReference>
<evidence type="ECO:0000313" key="3">
    <source>
        <dbReference type="Proteomes" id="UP000504637"/>
    </source>
</evidence>
<dbReference type="SMART" id="SM00974">
    <property type="entry name" value="T5orf172"/>
    <property type="match status" value="1"/>
</dbReference>
<protein>
    <recommendedName>
        <fullName evidence="2">Bacteriophage T5 Orf172 DNA-binding domain-containing protein</fullName>
    </recommendedName>
</protein>
<reference evidence="4" key="3">
    <citation type="submission" date="2025-08" db="UniProtKB">
        <authorList>
            <consortium name="RefSeq"/>
        </authorList>
    </citation>
    <scope>IDENTIFICATION</scope>
    <source>
        <strain evidence="4">CBS 342.82</strain>
    </source>
</reference>
<feature type="compositionally biased region" description="Polar residues" evidence="1">
    <location>
        <begin position="518"/>
        <end position="532"/>
    </location>
</feature>
<feature type="compositionally biased region" description="Polar residues" evidence="1">
    <location>
        <begin position="577"/>
        <end position="589"/>
    </location>
</feature>
<feature type="compositionally biased region" description="Low complexity" evidence="1">
    <location>
        <begin position="668"/>
        <end position="680"/>
    </location>
</feature>
<accession>A0A6J3LWW5</accession>
<name>A0A6J3LWW5_9PEZI</name>
<evidence type="ECO:0000259" key="2">
    <source>
        <dbReference type="SMART" id="SM00974"/>
    </source>
</evidence>